<organism evidence="3 4">
    <name type="scientific">Pseudovibrio exalbescens</name>
    <dbReference type="NCBI Taxonomy" id="197461"/>
    <lineage>
        <taxon>Bacteria</taxon>
        <taxon>Pseudomonadati</taxon>
        <taxon>Pseudomonadota</taxon>
        <taxon>Alphaproteobacteria</taxon>
        <taxon>Hyphomicrobiales</taxon>
        <taxon>Stappiaceae</taxon>
        <taxon>Pseudovibrio</taxon>
    </lineage>
</organism>
<keyword evidence="4" id="KW-1185">Reference proteome</keyword>
<proteinExistence type="predicted"/>
<dbReference type="GO" id="GO:0016787">
    <property type="term" value="F:hydrolase activity"/>
    <property type="evidence" value="ECO:0007669"/>
    <property type="project" value="UniProtKB-KW"/>
</dbReference>
<sequence>MREVSPKLVPFLEQFNETVAKLVASGFKPNATNAREGLANLTKTYTTESPAVALIQDDLIYAEGYNVPVRIFNPAPDEELPVLIYYHGGGHMAGSVTVYDPIYRKMAVNTKHIVVAPEYRLAPENPYPAGEEDAYATLRGVWETLDRRGMKYKRELSIAGDSGGGALCTAVAARAQFDAGVTIKKQALVYPSVDYTMSTKAIEENAVGYLLHSAKCAWYFDNYFKKSECRKAASPLFKDFTAHLPETFVVTAEFCPLRDEGKLYYEKVKEAGVRAELLNMDDMIHTFMNLEDLVKEECQQVYARVNEFLNS</sequence>
<dbReference type="Pfam" id="PF07859">
    <property type="entry name" value="Abhydrolase_3"/>
    <property type="match status" value="1"/>
</dbReference>
<comment type="caution">
    <text evidence="3">The sequence shown here is derived from an EMBL/GenBank/DDBJ whole genome shotgun (WGS) entry which is preliminary data.</text>
</comment>
<dbReference type="STRING" id="197461.A3843_08950"/>
<reference evidence="3 4" key="1">
    <citation type="submission" date="2016-03" db="EMBL/GenBank/DDBJ databases">
        <title>Genome sequence of Nesiotobacter sp. nov., a moderately halophilic alphaproteobacterium isolated from the Yellow Sea, China.</title>
        <authorList>
            <person name="Zhang G."/>
            <person name="Zhang R."/>
        </authorList>
    </citation>
    <scope>NUCLEOTIDE SEQUENCE [LARGE SCALE GENOMIC DNA]</scope>
    <source>
        <strain evidence="3 4">WB1-6</strain>
    </source>
</reference>
<dbReference type="InterPro" id="IPR029058">
    <property type="entry name" value="AB_hydrolase_fold"/>
</dbReference>
<evidence type="ECO:0000259" key="2">
    <source>
        <dbReference type="Pfam" id="PF07859"/>
    </source>
</evidence>
<keyword evidence="1" id="KW-0378">Hydrolase</keyword>
<accession>A0A1U7JIC8</accession>
<protein>
    <submittedName>
        <fullName evidence="3">Carboxylesterase</fullName>
    </submittedName>
</protein>
<dbReference type="EMBL" id="LVVZ01000014">
    <property type="protein sequence ID" value="OKL44503.1"/>
    <property type="molecule type" value="Genomic_DNA"/>
</dbReference>
<name>A0A1U7JIC8_9HYPH</name>
<dbReference type="RefSeq" id="WP_028480489.1">
    <property type="nucleotide sequence ID" value="NZ_LVVZ01000014.1"/>
</dbReference>
<evidence type="ECO:0000256" key="1">
    <source>
        <dbReference type="ARBA" id="ARBA00022801"/>
    </source>
</evidence>
<dbReference type="InterPro" id="IPR013094">
    <property type="entry name" value="AB_hydrolase_3"/>
</dbReference>
<dbReference type="PANTHER" id="PTHR48081">
    <property type="entry name" value="AB HYDROLASE SUPERFAMILY PROTEIN C4A8.06C"/>
    <property type="match status" value="1"/>
</dbReference>
<evidence type="ECO:0000313" key="3">
    <source>
        <dbReference type="EMBL" id="OKL44503.1"/>
    </source>
</evidence>
<dbReference type="InterPro" id="IPR050300">
    <property type="entry name" value="GDXG_lipolytic_enzyme"/>
</dbReference>
<evidence type="ECO:0000313" key="4">
    <source>
        <dbReference type="Proteomes" id="UP000185783"/>
    </source>
</evidence>
<gene>
    <name evidence="3" type="ORF">A3843_08950</name>
</gene>
<dbReference type="AlphaFoldDB" id="A0A1U7JIC8"/>
<dbReference type="Proteomes" id="UP000185783">
    <property type="component" value="Unassembled WGS sequence"/>
</dbReference>
<dbReference type="PANTHER" id="PTHR48081:SF8">
    <property type="entry name" value="ALPHA_BETA HYDROLASE FOLD-3 DOMAIN-CONTAINING PROTEIN-RELATED"/>
    <property type="match status" value="1"/>
</dbReference>
<dbReference type="Gene3D" id="3.40.50.1820">
    <property type="entry name" value="alpha/beta hydrolase"/>
    <property type="match status" value="1"/>
</dbReference>
<feature type="domain" description="Alpha/beta hydrolase fold-3" evidence="2">
    <location>
        <begin position="83"/>
        <end position="288"/>
    </location>
</feature>
<dbReference type="SUPFAM" id="SSF53474">
    <property type="entry name" value="alpha/beta-Hydrolases"/>
    <property type="match status" value="1"/>
</dbReference>